<evidence type="ECO:0000313" key="2">
    <source>
        <dbReference type="Proteomes" id="UP000032439"/>
    </source>
</evidence>
<dbReference type="Proteomes" id="UP000032439">
    <property type="component" value="Unassembled WGS sequence"/>
</dbReference>
<dbReference type="SUPFAM" id="SSF46955">
    <property type="entry name" value="Putative DNA-binding domain"/>
    <property type="match status" value="1"/>
</dbReference>
<sequence length="62" mass="7244">MQNRILSEKTVCQQLGVSRVTLWRWENAGHMPRRRQIGPRRVGWLESELEAWLTSRPVTGEG</sequence>
<name>A0A0D7E8R2_STUST</name>
<evidence type="ECO:0000313" key="1">
    <source>
        <dbReference type="EMBL" id="KIZ37006.1"/>
    </source>
</evidence>
<dbReference type="EMBL" id="JXXD01000052">
    <property type="protein sequence ID" value="KIZ37006.1"/>
    <property type="molecule type" value="Genomic_DNA"/>
</dbReference>
<proteinExistence type="predicted"/>
<evidence type="ECO:0008006" key="3">
    <source>
        <dbReference type="Google" id="ProtNLM"/>
    </source>
</evidence>
<dbReference type="Pfam" id="PF05930">
    <property type="entry name" value="Phage_AlpA"/>
    <property type="match status" value="1"/>
</dbReference>
<dbReference type="PANTHER" id="PTHR36154">
    <property type="entry name" value="DNA-BINDING TRANSCRIPTIONAL ACTIVATOR ALPA"/>
    <property type="match status" value="1"/>
</dbReference>
<dbReference type="RefSeq" id="WP_044314566.1">
    <property type="nucleotide sequence ID" value="NZ_JBBMKU010000016.1"/>
</dbReference>
<dbReference type="InterPro" id="IPR052931">
    <property type="entry name" value="Prophage_regulatory_activator"/>
</dbReference>
<dbReference type="InterPro" id="IPR009061">
    <property type="entry name" value="DNA-bd_dom_put_sf"/>
</dbReference>
<dbReference type="Gene3D" id="1.10.238.160">
    <property type="match status" value="1"/>
</dbReference>
<accession>A0A0D7E8R2</accession>
<reference evidence="1 2" key="1">
    <citation type="submission" date="2014-11" db="EMBL/GenBank/DDBJ databases">
        <title>Genomics and ecophysiology of heterotrophic nitrogen fixing bacteria isolated from estuarine surface water.</title>
        <authorList>
            <person name="Bentzon-Tilia M."/>
            <person name="Severin I."/>
            <person name="Hansen L.H."/>
            <person name="Riemann L."/>
        </authorList>
    </citation>
    <scope>NUCLEOTIDE SEQUENCE [LARGE SCALE GENOMIC DNA]</scope>
    <source>
        <strain evidence="1 2">BAL361</strain>
    </source>
</reference>
<dbReference type="PANTHER" id="PTHR36154:SF1">
    <property type="entry name" value="DNA-BINDING TRANSCRIPTIONAL ACTIVATOR ALPA"/>
    <property type="match status" value="1"/>
</dbReference>
<protein>
    <recommendedName>
        <fullName evidence="3">AlpA family phage regulatory protein</fullName>
    </recommendedName>
</protein>
<dbReference type="PATRIC" id="fig|316.110.peg.3953"/>
<dbReference type="InterPro" id="IPR010260">
    <property type="entry name" value="AlpA"/>
</dbReference>
<comment type="caution">
    <text evidence="1">The sequence shown here is derived from an EMBL/GenBank/DDBJ whole genome shotgun (WGS) entry which is preliminary data.</text>
</comment>
<gene>
    <name evidence="1" type="ORF">LO50_07300</name>
</gene>
<organism evidence="1 2">
    <name type="scientific">Stutzerimonas stutzeri</name>
    <name type="common">Pseudomonas stutzeri</name>
    <dbReference type="NCBI Taxonomy" id="316"/>
    <lineage>
        <taxon>Bacteria</taxon>
        <taxon>Pseudomonadati</taxon>
        <taxon>Pseudomonadota</taxon>
        <taxon>Gammaproteobacteria</taxon>
        <taxon>Pseudomonadales</taxon>
        <taxon>Pseudomonadaceae</taxon>
        <taxon>Stutzerimonas</taxon>
    </lineage>
</organism>
<dbReference type="AlphaFoldDB" id="A0A0D7E8R2"/>